<dbReference type="RefSeq" id="WP_184313648.1">
    <property type="nucleotide sequence ID" value="NZ_JACHEN010000050.1"/>
</dbReference>
<dbReference type="PROSITE" id="PS51257">
    <property type="entry name" value="PROKAR_LIPOPROTEIN"/>
    <property type="match status" value="1"/>
</dbReference>
<dbReference type="AlphaFoldDB" id="A0A841KYW6"/>
<name>A0A841KYW6_9FIRM</name>
<dbReference type="Proteomes" id="UP000579281">
    <property type="component" value="Unassembled WGS sequence"/>
</dbReference>
<sequence length="205" mass="24006">MNRVFTLILCVIVIFGLIGCSSVEQEEASKIIEMVKVMEQNGHQLERFEITYDQYKENTDSLIASGFTNKEKEVLFGFDGKMFTGKTLTGVTREEMLELKEALKNALKDSWREAAYDTVYISDVYDNDTFGWKYVLTKETITFENMPDTIRYKKYMFKQSDDGWKIFDITDMTTSIDRIHPKEVEQYEKRNGEAIKYTHRLDAKN</sequence>
<reference evidence="1 2" key="1">
    <citation type="submission" date="2020-08" db="EMBL/GenBank/DDBJ databases">
        <title>Genomic Encyclopedia of Type Strains, Phase IV (KMG-IV): sequencing the most valuable type-strain genomes for metagenomic binning, comparative biology and taxonomic classification.</title>
        <authorList>
            <person name="Goeker M."/>
        </authorList>
    </citation>
    <scope>NUCLEOTIDE SEQUENCE [LARGE SCALE GENOMIC DNA]</scope>
    <source>
        <strain evidence="1 2">DSM 103526</strain>
    </source>
</reference>
<keyword evidence="2" id="KW-1185">Reference proteome</keyword>
<evidence type="ECO:0000313" key="1">
    <source>
        <dbReference type="EMBL" id="MBB6218824.1"/>
    </source>
</evidence>
<organism evidence="1 2">
    <name type="scientific">Anaerosolibacter carboniphilus</name>
    <dbReference type="NCBI Taxonomy" id="1417629"/>
    <lineage>
        <taxon>Bacteria</taxon>
        <taxon>Bacillati</taxon>
        <taxon>Bacillota</taxon>
        <taxon>Clostridia</taxon>
        <taxon>Peptostreptococcales</taxon>
        <taxon>Thermotaleaceae</taxon>
        <taxon>Anaerosolibacter</taxon>
    </lineage>
</organism>
<comment type="caution">
    <text evidence="1">The sequence shown here is derived from an EMBL/GenBank/DDBJ whole genome shotgun (WGS) entry which is preliminary data.</text>
</comment>
<protein>
    <submittedName>
        <fullName evidence="1">Uncharacterized protein YceK</fullName>
    </submittedName>
</protein>
<gene>
    <name evidence="1" type="ORF">HNQ80_004999</name>
</gene>
<dbReference type="EMBL" id="JACHEN010000050">
    <property type="protein sequence ID" value="MBB6218824.1"/>
    <property type="molecule type" value="Genomic_DNA"/>
</dbReference>
<accession>A0A841KYW6</accession>
<evidence type="ECO:0000313" key="2">
    <source>
        <dbReference type="Proteomes" id="UP000579281"/>
    </source>
</evidence>
<proteinExistence type="predicted"/>